<feature type="region of interest" description="Disordered" evidence="1">
    <location>
        <begin position="90"/>
        <end position="112"/>
    </location>
</feature>
<keyword evidence="3" id="KW-1185">Reference proteome</keyword>
<evidence type="ECO:0000313" key="2">
    <source>
        <dbReference type="EMBL" id="MED6272883.1"/>
    </source>
</evidence>
<protein>
    <submittedName>
        <fullName evidence="2">Uncharacterized protein</fullName>
    </submittedName>
</protein>
<gene>
    <name evidence="2" type="ORF">CHARACLAT_001175</name>
</gene>
<evidence type="ECO:0000256" key="1">
    <source>
        <dbReference type="SAM" id="MobiDB-lite"/>
    </source>
</evidence>
<evidence type="ECO:0000313" key="3">
    <source>
        <dbReference type="Proteomes" id="UP001352852"/>
    </source>
</evidence>
<sequence length="124" mass="14763">MDGWRWEQYRWQREEVGRCTPTPFLLRRFNNSICIFLYSVFPLSSLSKKNSPEREYSSSGSRRAEGKRKPESLRVRFCLRRTHMHTHSDLYTHRALTPRGSASRGVRRTDDQSLVFVRTPKDKK</sequence>
<accession>A0ABU7DCL3</accession>
<dbReference type="EMBL" id="JAHUTJ010024634">
    <property type="protein sequence ID" value="MED6272883.1"/>
    <property type="molecule type" value="Genomic_DNA"/>
</dbReference>
<comment type="caution">
    <text evidence="2">The sequence shown here is derived from an EMBL/GenBank/DDBJ whole genome shotgun (WGS) entry which is preliminary data.</text>
</comment>
<feature type="compositionally biased region" description="Basic and acidic residues" evidence="1">
    <location>
        <begin position="50"/>
        <end position="70"/>
    </location>
</feature>
<organism evidence="2 3">
    <name type="scientific">Characodon lateralis</name>
    <dbReference type="NCBI Taxonomy" id="208331"/>
    <lineage>
        <taxon>Eukaryota</taxon>
        <taxon>Metazoa</taxon>
        <taxon>Chordata</taxon>
        <taxon>Craniata</taxon>
        <taxon>Vertebrata</taxon>
        <taxon>Euteleostomi</taxon>
        <taxon>Actinopterygii</taxon>
        <taxon>Neopterygii</taxon>
        <taxon>Teleostei</taxon>
        <taxon>Neoteleostei</taxon>
        <taxon>Acanthomorphata</taxon>
        <taxon>Ovalentaria</taxon>
        <taxon>Atherinomorphae</taxon>
        <taxon>Cyprinodontiformes</taxon>
        <taxon>Goodeidae</taxon>
        <taxon>Characodon</taxon>
    </lineage>
</organism>
<dbReference type="Proteomes" id="UP001352852">
    <property type="component" value="Unassembled WGS sequence"/>
</dbReference>
<feature type="region of interest" description="Disordered" evidence="1">
    <location>
        <begin position="47"/>
        <end position="70"/>
    </location>
</feature>
<name>A0ABU7DCL3_9TELE</name>
<reference evidence="2 3" key="1">
    <citation type="submission" date="2021-06" db="EMBL/GenBank/DDBJ databases">
        <authorList>
            <person name="Palmer J.M."/>
        </authorList>
    </citation>
    <scope>NUCLEOTIDE SEQUENCE [LARGE SCALE GENOMIC DNA]</scope>
    <source>
        <strain evidence="2 3">CL_MEX2019</strain>
        <tissue evidence="2">Muscle</tissue>
    </source>
</reference>
<proteinExistence type="predicted"/>